<dbReference type="InterPro" id="IPR050149">
    <property type="entry name" value="Collagen_superfamily"/>
</dbReference>
<feature type="region of interest" description="Disordered" evidence="1">
    <location>
        <begin position="381"/>
        <end position="444"/>
    </location>
</feature>
<evidence type="ECO:0000313" key="3">
    <source>
        <dbReference type="Proteomes" id="UP000638188"/>
    </source>
</evidence>
<feature type="compositionally biased region" description="Low complexity" evidence="1">
    <location>
        <begin position="308"/>
        <end position="317"/>
    </location>
</feature>
<comment type="caution">
    <text evidence="2">The sequence shown here is derived from an EMBL/GenBank/DDBJ whole genome shotgun (WGS) entry which is preliminary data.</text>
</comment>
<feature type="compositionally biased region" description="Pro residues" evidence="1">
    <location>
        <begin position="293"/>
        <end position="307"/>
    </location>
</feature>
<dbReference type="PANTHER" id="PTHR24023">
    <property type="entry name" value="COLLAGEN ALPHA"/>
    <property type="match status" value="1"/>
</dbReference>
<keyword evidence="3" id="KW-1185">Reference proteome</keyword>
<dbReference type="PANTHER" id="PTHR24023:SF1095">
    <property type="entry name" value="EGF-LIKE DOMAIN-CONTAINING PROTEIN"/>
    <property type="match status" value="1"/>
</dbReference>
<evidence type="ECO:0008006" key="4">
    <source>
        <dbReference type="Google" id="ProtNLM"/>
    </source>
</evidence>
<evidence type="ECO:0000313" key="2">
    <source>
        <dbReference type="EMBL" id="GGC87503.1"/>
    </source>
</evidence>
<dbReference type="InterPro" id="IPR008160">
    <property type="entry name" value="Collagen"/>
</dbReference>
<dbReference type="Gene3D" id="1.20.5.320">
    <property type="entry name" value="6-Phosphogluconate Dehydrogenase, domain 3"/>
    <property type="match status" value="1"/>
</dbReference>
<dbReference type="RefSeq" id="WP_150277510.1">
    <property type="nucleotide sequence ID" value="NZ_BMFF01000001.1"/>
</dbReference>
<feature type="region of interest" description="Disordered" evidence="1">
    <location>
        <begin position="256"/>
        <end position="338"/>
    </location>
</feature>
<reference evidence="3" key="1">
    <citation type="journal article" date="2019" name="Int. J. Syst. Evol. Microbiol.">
        <title>The Global Catalogue of Microorganisms (GCM) 10K type strain sequencing project: providing services to taxonomists for standard genome sequencing and annotation.</title>
        <authorList>
            <consortium name="The Broad Institute Genomics Platform"/>
            <consortium name="The Broad Institute Genome Sequencing Center for Infectious Disease"/>
            <person name="Wu L."/>
            <person name="Ma J."/>
        </authorList>
    </citation>
    <scope>NUCLEOTIDE SEQUENCE [LARGE SCALE GENOMIC DNA]</scope>
    <source>
        <strain evidence="3">CGMCC 1.12482</strain>
    </source>
</reference>
<protein>
    <recommendedName>
        <fullName evidence="4">Collagen triple helix repeat-containing protein</fullName>
    </recommendedName>
</protein>
<organism evidence="2 3">
    <name type="scientific">Halopseudomonas salina</name>
    <dbReference type="NCBI Taxonomy" id="1323744"/>
    <lineage>
        <taxon>Bacteria</taxon>
        <taxon>Pseudomonadati</taxon>
        <taxon>Pseudomonadota</taxon>
        <taxon>Gammaproteobacteria</taxon>
        <taxon>Pseudomonadales</taxon>
        <taxon>Pseudomonadaceae</taxon>
        <taxon>Halopseudomonas</taxon>
    </lineage>
</organism>
<gene>
    <name evidence="2" type="ORF">GCM10007418_04070</name>
</gene>
<dbReference type="Pfam" id="PF01391">
    <property type="entry name" value="Collagen"/>
    <property type="match status" value="2"/>
</dbReference>
<dbReference type="EMBL" id="BMFF01000001">
    <property type="protein sequence ID" value="GGC87503.1"/>
    <property type="molecule type" value="Genomic_DNA"/>
</dbReference>
<feature type="compositionally biased region" description="Low complexity" evidence="1">
    <location>
        <begin position="262"/>
        <end position="292"/>
    </location>
</feature>
<accession>A0ABQ1NZH0</accession>
<name>A0ABQ1NZH0_9GAMM</name>
<proteinExistence type="predicted"/>
<sequence>MQPTQLALVIHKGATFRALLRVMQPTPEYRDITTISPTAPLRLTVDHGLPTDWPIWIELVRQLPALNRALPQERPHFARMVDAETLEISTINATGSKASGGQIVYYPPLPLTGATAELTLYEKGAAVGTLPVTVDAGGWVDVVLTDEQTEALEWSALEYTLDVQLGSTDVLRVYAGKVTAIAAGTAPATCQGFAVIGGDRGPAGPAGEPGPAFQVDATGLLADRSAHDGEDLNFSYLATDNGMLYFRIAGGGWSDGTPFQGPPGEAGPAGPMGPAGAQGPAGADGAQGAPGPQGLPGPEGPVGPAGPPGAQGLQGEAGPPGPEGPIGPQGPQGETGAGLAILGSLDSIAELPGTGIQGDAYIINGDLWVWATASSDWVNAGNIQGPQGIQGEDGESGPQGPAGPQGIQGEVGPTGPTGPEGPQGVQGVQGPAGSAGPAGEDGREVELRNDGTHLQWRYLGDVTWINLAALSDLGSGGGGGGFTAVYGKATNSANVSVPSGTFTEVTLNTTVHEAGGEIHNPASNPGRLTVPAGQGGAYIIGAGVFLSASSSGRRVLRVQKNGSSDIVRQDISPVTVPTAPTGLVCSSVVTLAAGDYITCQAFQDSGSTLQVMVLDFSPMLWMARVG</sequence>
<feature type="compositionally biased region" description="Low complexity" evidence="1">
    <location>
        <begin position="420"/>
        <end position="438"/>
    </location>
</feature>
<dbReference type="Proteomes" id="UP000638188">
    <property type="component" value="Unassembled WGS sequence"/>
</dbReference>
<evidence type="ECO:0000256" key="1">
    <source>
        <dbReference type="SAM" id="MobiDB-lite"/>
    </source>
</evidence>
<feature type="compositionally biased region" description="Low complexity" evidence="1">
    <location>
        <begin position="398"/>
        <end position="414"/>
    </location>
</feature>